<dbReference type="SUPFAM" id="SSF74942">
    <property type="entry name" value="YhbC-like, C-terminal domain"/>
    <property type="match status" value="1"/>
</dbReference>
<dbReference type="HAMAP" id="MF_01077">
    <property type="entry name" value="RimP"/>
    <property type="match status" value="1"/>
</dbReference>
<dbReference type="InterPro" id="IPR028998">
    <property type="entry name" value="RimP_C"/>
</dbReference>
<dbReference type="Pfam" id="PF02576">
    <property type="entry name" value="RimP_N"/>
    <property type="match status" value="1"/>
</dbReference>
<dbReference type="InterPro" id="IPR003728">
    <property type="entry name" value="Ribosome_maturation_RimP"/>
</dbReference>
<evidence type="ECO:0000256" key="2">
    <source>
        <dbReference type="ARBA" id="ARBA00022517"/>
    </source>
</evidence>
<dbReference type="PANTHER" id="PTHR33867">
    <property type="entry name" value="RIBOSOME MATURATION FACTOR RIMP"/>
    <property type="match status" value="1"/>
</dbReference>
<reference evidence="6" key="1">
    <citation type="journal article" date="2020" name="mSystems">
        <title>Genome- and Community-Level Interaction Insights into Carbon Utilization and Element Cycling Functions of Hydrothermarchaeota in Hydrothermal Sediment.</title>
        <authorList>
            <person name="Zhou Z."/>
            <person name="Liu Y."/>
            <person name="Xu W."/>
            <person name="Pan J."/>
            <person name="Luo Z.H."/>
            <person name="Li M."/>
        </authorList>
    </citation>
    <scope>NUCLEOTIDE SEQUENCE [LARGE SCALE GENOMIC DNA]</scope>
    <source>
        <strain evidence="6">SpSt-1233</strain>
    </source>
</reference>
<evidence type="ECO:0000256" key="1">
    <source>
        <dbReference type="ARBA" id="ARBA00022490"/>
    </source>
</evidence>
<feature type="domain" description="Ribosome maturation factor RimP C-terminal" evidence="5">
    <location>
        <begin position="87"/>
        <end position="151"/>
    </location>
</feature>
<dbReference type="SUPFAM" id="SSF75420">
    <property type="entry name" value="YhbC-like, N-terminal domain"/>
    <property type="match status" value="1"/>
</dbReference>
<dbReference type="InterPro" id="IPR035956">
    <property type="entry name" value="RimP_N_sf"/>
</dbReference>
<dbReference type="GO" id="GO:0000028">
    <property type="term" value="P:ribosomal small subunit assembly"/>
    <property type="evidence" value="ECO:0007669"/>
    <property type="project" value="TreeGrafter"/>
</dbReference>
<dbReference type="Gene3D" id="3.30.300.70">
    <property type="entry name" value="RimP-like superfamily, N-terminal"/>
    <property type="match status" value="1"/>
</dbReference>
<protein>
    <recommendedName>
        <fullName evidence="3">Ribosome maturation factor RimP</fullName>
    </recommendedName>
</protein>
<dbReference type="Proteomes" id="UP000886069">
    <property type="component" value="Unassembled WGS sequence"/>
</dbReference>
<accession>A0A7V2F2Z7</accession>
<dbReference type="PANTHER" id="PTHR33867:SF1">
    <property type="entry name" value="RIBOSOME MATURATION FACTOR RIMP"/>
    <property type="match status" value="1"/>
</dbReference>
<feature type="domain" description="Ribosome maturation factor RimP N-terminal" evidence="4">
    <location>
        <begin position="12"/>
        <end position="83"/>
    </location>
</feature>
<gene>
    <name evidence="3" type="primary">rimP</name>
    <name evidence="6" type="ORF">ENO08_02460</name>
</gene>
<name>A0A7V2F2Z7_UNCEI</name>
<evidence type="ECO:0000259" key="4">
    <source>
        <dbReference type="Pfam" id="PF02576"/>
    </source>
</evidence>
<dbReference type="Gene3D" id="2.30.30.180">
    <property type="entry name" value="Ribosome maturation factor RimP, C-terminal domain"/>
    <property type="match status" value="1"/>
</dbReference>
<comment type="function">
    <text evidence="3">Required for maturation of 30S ribosomal subunits.</text>
</comment>
<dbReference type="GO" id="GO:0005829">
    <property type="term" value="C:cytosol"/>
    <property type="evidence" value="ECO:0007669"/>
    <property type="project" value="TreeGrafter"/>
</dbReference>
<dbReference type="AlphaFoldDB" id="A0A7V2F2Z7"/>
<keyword evidence="2 3" id="KW-0690">Ribosome biogenesis</keyword>
<dbReference type="GO" id="GO:0006412">
    <property type="term" value="P:translation"/>
    <property type="evidence" value="ECO:0007669"/>
    <property type="project" value="TreeGrafter"/>
</dbReference>
<evidence type="ECO:0000313" key="6">
    <source>
        <dbReference type="EMBL" id="HER43307.1"/>
    </source>
</evidence>
<evidence type="ECO:0000256" key="3">
    <source>
        <dbReference type="HAMAP-Rule" id="MF_01077"/>
    </source>
</evidence>
<evidence type="ECO:0000259" key="5">
    <source>
        <dbReference type="Pfam" id="PF17384"/>
    </source>
</evidence>
<dbReference type="InterPro" id="IPR036847">
    <property type="entry name" value="RimP_C_sf"/>
</dbReference>
<keyword evidence="1 3" id="KW-0963">Cytoplasm</keyword>
<dbReference type="Pfam" id="PF17384">
    <property type="entry name" value="DUF150_C"/>
    <property type="match status" value="1"/>
</dbReference>
<comment type="subcellular location">
    <subcellularLocation>
        <location evidence="3">Cytoplasm</location>
    </subcellularLocation>
</comment>
<sequence length="166" mass="18461">MTELDKRLEDIITEEIDLLGYELVKMESSLAGRKRVIRLFIDHPEREVGIDDCVRISKAVGFVLDGEDLVRESYNLEVSSPGMNRPLVKREHFEQFAGKTAKVVAAGAGGESRTFIGRIEGIDGDELLLAIGNADVRIPFDSITKANLHGEKWEVPSVKKPEKKKG</sequence>
<organism evidence="6">
    <name type="scientific">Eiseniibacteriota bacterium</name>
    <dbReference type="NCBI Taxonomy" id="2212470"/>
    <lineage>
        <taxon>Bacteria</taxon>
        <taxon>Candidatus Eiseniibacteriota</taxon>
    </lineage>
</organism>
<proteinExistence type="inferred from homology"/>
<dbReference type="EMBL" id="DSEC01000173">
    <property type="protein sequence ID" value="HER43307.1"/>
    <property type="molecule type" value="Genomic_DNA"/>
</dbReference>
<comment type="caution">
    <text evidence="6">The sequence shown here is derived from an EMBL/GenBank/DDBJ whole genome shotgun (WGS) entry which is preliminary data.</text>
</comment>
<dbReference type="InterPro" id="IPR028989">
    <property type="entry name" value="RimP_N"/>
</dbReference>
<dbReference type="FunFam" id="3.30.300.70:FF:000001">
    <property type="entry name" value="Ribosome maturation factor RimP"/>
    <property type="match status" value="1"/>
</dbReference>
<comment type="similarity">
    <text evidence="3">Belongs to the RimP family.</text>
</comment>
<dbReference type="CDD" id="cd01734">
    <property type="entry name" value="YlxS_C"/>
    <property type="match status" value="1"/>
</dbReference>